<feature type="compositionally biased region" description="Basic and acidic residues" evidence="4">
    <location>
        <begin position="1"/>
        <end position="42"/>
    </location>
</feature>
<reference evidence="6" key="1">
    <citation type="submission" date="2022-11" db="UniProtKB">
        <authorList>
            <consortium name="WormBaseParasite"/>
        </authorList>
    </citation>
    <scope>IDENTIFICATION</scope>
</reference>
<feature type="region of interest" description="Disordered" evidence="4">
    <location>
        <begin position="1"/>
        <end position="76"/>
    </location>
</feature>
<dbReference type="Proteomes" id="UP000887581">
    <property type="component" value="Unplaced"/>
</dbReference>
<evidence type="ECO:0000313" key="6">
    <source>
        <dbReference type="WBParaSite" id="sdigi.contig2.g287.t1"/>
    </source>
</evidence>
<evidence type="ECO:0000313" key="5">
    <source>
        <dbReference type="Proteomes" id="UP000887581"/>
    </source>
</evidence>
<sequence length="641" mass="73161">MRAEEPSSKKGKEVDKVIIAASEKDEKNDPENRKDKEKRRDSVTGSTLDTSSSNSSVDSDEVDAAEHHSSRSTMTSEELKLQMDGVFFLLYSLILAGTFLTNIRRLSYKIDGSVNEEMKNISVLSNMKSDGMSAVMEFSYEKKENERMVDLDNGTDMNATKSRKRNRKQGKKNRQDGSFYQNEIFSNDENLLQTIDEDSKIRAAETLTNDNTDRCSKFGAWIVRKEIMGIDGMEASNLLYMTDTSNKFAQRFSHWIRKFYMAAVNGDVEEFLMKFTCILQILKKSAANEHYKRMSRQQLKEYVMNGIICAFFNKSENTSILHHLAPTKNTDRPCSLRNHGYCRLIKIILSMLPWKSRRILLATSTKRTGKTALHLAAATGQPCQMQALMDFGAWPDFFDHSGRAPIHYAIMRNNLEMVKLLLWYGADISLRERSATPLQLAGYSPTTATICEYLHARVTALEKIFMQWVKKYVRGVWTPVHAISDLHFARLSKACDSRRDASRNFTTKNLLFIVPTFYKGEDRTADASNPQIFCAKLQNMNGFVVRLLPARPLLSCSKWSIGIKSALERPHNGYFYVYKLPENIEVDSYTLHLMVELEELRFQAPHITLAIQAFACGPPDLEHYNELRGLVAHSSSKTKMD</sequence>
<feature type="compositionally biased region" description="Low complexity" evidence="4">
    <location>
        <begin position="44"/>
        <end position="57"/>
    </location>
</feature>
<feature type="repeat" description="ANK" evidence="3">
    <location>
        <begin position="401"/>
        <end position="433"/>
    </location>
</feature>
<evidence type="ECO:0000256" key="2">
    <source>
        <dbReference type="ARBA" id="ARBA00023043"/>
    </source>
</evidence>
<accession>A0A915PNE9</accession>
<dbReference type="InterPro" id="IPR002110">
    <property type="entry name" value="Ankyrin_rpt"/>
</dbReference>
<evidence type="ECO:0000256" key="3">
    <source>
        <dbReference type="PROSITE-ProRule" id="PRU00023"/>
    </source>
</evidence>
<dbReference type="SMART" id="SM00248">
    <property type="entry name" value="ANK"/>
    <property type="match status" value="2"/>
</dbReference>
<feature type="compositionally biased region" description="Basic residues" evidence="4">
    <location>
        <begin position="161"/>
        <end position="172"/>
    </location>
</feature>
<proteinExistence type="predicted"/>
<dbReference type="PROSITE" id="PS50297">
    <property type="entry name" value="ANK_REP_REGION"/>
    <property type="match status" value="2"/>
</dbReference>
<dbReference type="PANTHER" id="PTHR24203:SF45">
    <property type="entry name" value="ANKYRIN REPEAT DOMAIN 6"/>
    <property type="match status" value="1"/>
</dbReference>
<dbReference type="AlphaFoldDB" id="A0A915PNE9"/>
<dbReference type="PROSITE" id="PS50088">
    <property type="entry name" value="ANK_REPEAT"/>
    <property type="match status" value="2"/>
</dbReference>
<organism evidence="5 6">
    <name type="scientific">Setaria digitata</name>
    <dbReference type="NCBI Taxonomy" id="48799"/>
    <lineage>
        <taxon>Eukaryota</taxon>
        <taxon>Metazoa</taxon>
        <taxon>Ecdysozoa</taxon>
        <taxon>Nematoda</taxon>
        <taxon>Chromadorea</taxon>
        <taxon>Rhabditida</taxon>
        <taxon>Spirurina</taxon>
        <taxon>Spiruromorpha</taxon>
        <taxon>Filarioidea</taxon>
        <taxon>Setariidae</taxon>
        <taxon>Setaria</taxon>
    </lineage>
</organism>
<evidence type="ECO:0000256" key="4">
    <source>
        <dbReference type="SAM" id="MobiDB-lite"/>
    </source>
</evidence>
<protein>
    <submittedName>
        <fullName evidence="6">ANK_REP_REGION domain-containing protein</fullName>
    </submittedName>
</protein>
<dbReference type="SUPFAM" id="SSF48403">
    <property type="entry name" value="Ankyrin repeat"/>
    <property type="match status" value="1"/>
</dbReference>
<feature type="repeat" description="ANK" evidence="3">
    <location>
        <begin position="368"/>
        <end position="400"/>
    </location>
</feature>
<dbReference type="Gene3D" id="1.25.40.20">
    <property type="entry name" value="Ankyrin repeat-containing domain"/>
    <property type="match status" value="1"/>
</dbReference>
<name>A0A915PNE9_9BILA</name>
<keyword evidence="5" id="KW-1185">Reference proteome</keyword>
<dbReference type="PANTHER" id="PTHR24203">
    <property type="entry name" value="ANKYRIN REPEAT FAMILY PROTEIN"/>
    <property type="match status" value="1"/>
</dbReference>
<keyword evidence="2 3" id="KW-0040">ANK repeat</keyword>
<dbReference type="WBParaSite" id="sdigi.contig2.g287.t1">
    <property type="protein sequence ID" value="sdigi.contig2.g287.t1"/>
    <property type="gene ID" value="sdigi.contig2.g287"/>
</dbReference>
<feature type="region of interest" description="Disordered" evidence="4">
    <location>
        <begin position="152"/>
        <end position="174"/>
    </location>
</feature>
<dbReference type="InterPro" id="IPR036770">
    <property type="entry name" value="Ankyrin_rpt-contain_sf"/>
</dbReference>
<evidence type="ECO:0000256" key="1">
    <source>
        <dbReference type="ARBA" id="ARBA00022737"/>
    </source>
</evidence>
<keyword evidence="1" id="KW-0677">Repeat</keyword>
<dbReference type="Pfam" id="PF12796">
    <property type="entry name" value="Ank_2"/>
    <property type="match status" value="1"/>
</dbReference>